<feature type="region of interest" description="Disordered" evidence="1">
    <location>
        <begin position="1"/>
        <end position="65"/>
    </location>
</feature>
<gene>
    <name evidence="2" type="ORF">AGABI1DRAFT_132078</name>
</gene>
<organism evidence="2 3">
    <name type="scientific">Agaricus bisporus var. burnettii (strain JB137-S8 / ATCC MYA-4627 / FGSC 10392)</name>
    <name type="common">White button mushroom</name>
    <dbReference type="NCBI Taxonomy" id="597362"/>
    <lineage>
        <taxon>Eukaryota</taxon>
        <taxon>Fungi</taxon>
        <taxon>Dikarya</taxon>
        <taxon>Basidiomycota</taxon>
        <taxon>Agaricomycotina</taxon>
        <taxon>Agaricomycetes</taxon>
        <taxon>Agaricomycetidae</taxon>
        <taxon>Agaricales</taxon>
        <taxon>Agaricineae</taxon>
        <taxon>Agaricaceae</taxon>
        <taxon>Agaricus</taxon>
    </lineage>
</organism>
<sequence length="132" mass="14003">MSDAQPLADSAKSKQPKKKVRVDPASSDVTPLATATPMQVDEPAAPPPASGKAPTKPLPVPSSKCAPVPKDAAPVLFCAPSAPCKLQEMPGQTHCTRRFALWYNPHTACWLVCHSGVVLSWGPQWPQSSPLE</sequence>
<dbReference type="AlphaFoldDB" id="K5WK77"/>
<keyword evidence="3" id="KW-1185">Reference proteome</keyword>
<dbReference type="Proteomes" id="UP000008493">
    <property type="component" value="Unassembled WGS sequence"/>
</dbReference>
<evidence type="ECO:0000313" key="3">
    <source>
        <dbReference type="Proteomes" id="UP000008493"/>
    </source>
</evidence>
<proteinExistence type="predicted"/>
<dbReference type="EMBL" id="JH971410">
    <property type="protein sequence ID" value="EKM75686.1"/>
    <property type="molecule type" value="Genomic_DNA"/>
</dbReference>
<protein>
    <submittedName>
        <fullName evidence="2">Uncharacterized protein</fullName>
    </submittedName>
</protein>
<name>K5WK77_AGABU</name>
<dbReference type="GeneID" id="18827596"/>
<evidence type="ECO:0000256" key="1">
    <source>
        <dbReference type="SAM" id="MobiDB-lite"/>
    </source>
</evidence>
<dbReference type="KEGG" id="abp:AGABI1DRAFT132078"/>
<dbReference type="RefSeq" id="XP_007333744.1">
    <property type="nucleotide sequence ID" value="XM_007333682.1"/>
</dbReference>
<dbReference type="HOGENOM" id="CLU_1916448_0_0_1"/>
<dbReference type="InParanoid" id="K5WK77"/>
<evidence type="ECO:0000313" key="2">
    <source>
        <dbReference type="EMBL" id="EKM75686.1"/>
    </source>
</evidence>
<reference evidence="3" key="1">
    <citation type="journal article" date="2012" name="Proc. Natl. Acad. Sci. U.S.A.">
        <title>Genome sequence of the button mushroom Agaricus bisporus reveals mechanisms governing adaptation to a humic-rich ecological niche.</title>
        <authorList>
            <person name="Morin E."/>
            <person name="Kohler A."/>
            <person name="Baker A.R."/>
            <person name="Foulongne-Oriol M."/>
            <person name="Lombard V."/>
            <person name="Nagy L.G."/>
            <person name="Ohm R.A."/>
            <person name="Patyshakuliyeva A."/>
            <person name="Brun A."/>
            <person name="Aerts A.L."/>
            <person name="Bailey A.M."/>
            <person name="Billette C."/>
            <person name="Coutinho P.M."/>
            <person name="Deakin G."/>
            <person name="Doddapaneni H."/>
            <person name="Floudas D."/>
            <person name="Grimwood J."/>
            <person name="Hilden K."/>
            <person name="Kuees U."/>
            <person name="LaButti K.M."/>
            <person name="Lapidus A."/>
            <person name="Lindquist E.A."/>
            <person name="Lucas S.M."/>
            <person name="Murat C."/>
            <person name="Riley R.W."/>
            <person name="Salamov A.A."/>
            <person name="Schmutz J."/>
            <person name="Subramanian V."/>
            <person name="Woesten H.A.B."/>
            <person name="Xu J."/>
            <person name="Eastwood D.C."/>
            <person name="Foster G.D."/>
            <person name="Sonnenberg A.S."/>
            <person name="Cullen D."/>
            <person name="de Vries R.P."/>
            <person name="Lundell T."/>
            <person name="Hibbett D.S."/>
            <person name="Henrissat B."/>
            <person name="Burton K.S."/>
            <person name="Kerrigan R.W."/>
            <person name="Challen M.P."/>
            <person name="Grigoriev I.V."/>
            <person name="Martin F."/>
        </authorList>
    </citation>
    <scope>NUCLEOTIDE SEQUENCE [LARGE SCALE GENOMIC DNA]</scope>
    <source>
        <strain evidence="3">JB137-S8 / ATCC MYA-4627 / FGSC 10392</strain>
    </source>
</reference>
<accession>K5WK77</accession>